<dbReference type="RefSeq" id="WP_119350754.1">
    <property type="nucleotide sequence ID" value="NZ_QWET01000011.1"/>
</dbReference>
<dbReference type="EMBL" id="QWET01000011">
    <property type="protein sequence ID" value="RIH64329.1"/>
    <property type="molecule type" value="Genomic_DNA"/>
</dbReference>
<dbReference type="InterPro" id="IPR027417">
    <property type="entry name" value="P-loop_NTPase"/>
</dbReference>
<dbReference type="AlphaFoldDB" id="A0A399CY25"/>
<accession>A0A399CY25</accession>
<dbReference type="OrthoDB" id="462757at2"/>
<gene>
    <name evidence="1" type="ORF">D1164_14640</name>
</gene>
<name>A0A399CY25_9BACT</name>
<dbReference type="SUPFAM" id="SSF52540">
    <property type="entry name" value="P-loop containing nucleoside triphosphate hydrolases"/>
    <property type="match status" value="1"/>
</dbReference>
<evidence type="ECO:0000313" key="1">
    <source>
        <dbReference type="EMBL" id="RIH64329.1"/>
    </source>
</evidence>
<comment type="caution">
    <text evidence="1">The sequence shown here is derived from an EMBL/GenBank/DDBJ whole genome shotgun (WGS) entry which is preliminary data.</text>
</comment>
<sequence length="566" mass="64916">METIFKQRPFKIRNADEYNLSDILSLFVNPLEGLRSPLDFENSIIKGRMGSGKTMFLRANYAYYLFNIVPRLIEEAPLILPVFIRLSDFQHIDSPSEIYRQLIIKIVEELSSVYLKLQDSKQMANIHHGMKKIPDDVFFDAKIKSTAKQLLKLGSEEYVERLSNEFGFDGKSKYSFFELSANYKKSQVIELKKKQNPGIGDVVAIYDLLLRDSNGKILLLIDEAGSLDKNFFKSTENDSFFEIFMNQLRTADFIRTKIAVYPNSYSDILTETRYGDAVALEEEIKNVASYKKFRAKVEAIIFNYLNIETSNNHEPYINPEDVFDINKTGMGDAIEQIINGSGGNYRRLIQLLDLSMNESYIRAGGKGKVTIEDAIQALNSHCGNLLTSFNQIEIEFIQNIAKACKNRSTYRFKYPNNSQALYKYMTKSQEFNILNVIEAGSGQRGTTYSFDYSFCVHQEITTHLISGTEKIDKDRSFLTGDWVTRNVTINTEMIKQSEVIGKIEGEVEFIKEDKGLIKSLSDSRYFFSREYIIQSDRNKSLYIGKKVIFYPSKLGDSLLATEIEII</sequence>
<keyword evidence="2" id="KW-1185">Reference proteome</keyword>
<reference evidence="1 2" key="1">
    <citation type="journal article" date="2015" name="Int. J. Syst. Evol. Microbiol.">
        <title>Mariniphaga sediminis sp. nov., isolated from coastal sediment.</title>
        <authorList>
            <person name="Wang F.Q."/>
            <person name="Shen Q.Y."/>
            <person name="Chen G.J."/>
            <person name="Du Z.J."/>
        </authorList>
    </citation>
    <scope>NUCLEOTIDE SEQUENCE [LARGE SCALE GENOMIC DNA]</scope>
    <source>
        <strain evidence="1 2">SY21</strain>
    </source>
</reference>
<organism evidence="1 2">
    <name type="scientific">Mariniphaga sediminis</name>
    <dbReference type="NCBI Taxonomy" id="1628158"/>
    <lineage>
        <taxon>Bacteria</taxon>
        <taxon>Pseudomonadati</taxon>
        <taxon>Bacteroidota</taxon>
        <taxon>Bacteroidia</taxon>
        <taxon>Marinilabiliales</taxon>
        <taxon>Prolixibacteraceae</taxon>
        <taxon>Mariniphaga</taxon>
    </lineage>
</organism>
<protein>
    <submittedName>
        <fullName evidence="1">Uncharacterized protein</fullName>
    </submittedName>
</protein>
<proteinExistence type="predicted"/>
<evidence type="ECO:0000313" key="2">
    <source>
        <dbReference type="Proteomes" id="UP000266441"/>
    </source>
</evidence>
<dbReference type="Proteomes" id="UP000266441">
    <property type="component" value="Unassembled WGS sequence"/>
</dbReference>